<dbReference type="InterPro" id="IPR029044">
    <property type="entry name" value="Nucleotide-diphossugar_trans"/>
</dbReference>
<feature type="transmembrane region" description="Helical" evidence="4">
    <location>
        <begin position="303"/>
        <end position="327"/>
    </location>
</feature>
<feature type="transmembrane region" description="Helical" evidence="4">
    <location>
        <begin position="339"/>
        <end position="358"/>
    </location>
</feature>
<dbReference type="AlphaFoldDB" id="A0A0R1Y3S1"/>
<evidence type="ECO:0000256" key="3">
    <source>
        <dbReference type="ARBA" id="ARBA00022679"/>
    </source>
</evidence>
<sequence length="416" mass="47031">MVSFLFYLVYLLSFTLSASVKLPPIPTPPAHPQQFKLYLVIPMLNEEHVIVSTIEALLAQIQRLPARIDATVVVVNDDSSDNSLILVSELMAHLSLNQLVVLDRPSEQAHQGKGAVLNFATQKISNFNHTTSPRHTILAIIDADSRIDAANLTKAVDFFADHPQIDMFQSGVAIYNTDNWLTRMQNFEFLGMNSAQQQVRERYSQGIASGNGQFVTLALALANPWGHSLLEDLEFTLRAWLKGFHTAFNNDVVIHQSGIEHLAPLIKQRTRWCQGSLQCWRYLPKLWRSSQIKLFQKLDTTTWLVLPVVATFLPLTNLIALVVQLFAAFTAPQNWISPALFTIVVLNLIICLFMALQFNRNSAASNPRKFIHAFWLSILFQLYLIPLVVVPYKATLRQILRLTNWEKTTHAAHPDS</sequence>
<dbReference type="STRING" id="1423734.FC83_GL002262"/>
<dbReference type="EMBL" id="AZGA01000001">
    <property type="protein sequence ID" value="KRM36858.1"/>
    <property type="molecule type" value="Genomic_DNA"/>
</dbReference>
<comment type="similarity">
    <text evidence="1">Belongs to the glycosyltransferase 2 family.</text>
</comment>
<feature type="domain" description="Glycosyltransferase 2-like" evidence="5">
    <location>
        <begin position="138"/>
        <end position="338"/>
    </location>
</feature>
<dbReference type="Proteomes" id="UP000051236">
    <property type="component" value="Unassembled WGS sequence"/>
</dbReference>
<dbReference type="Gene3D" id="3.90.550.10">
    <property type="entry name" value="Spore Coat Polysaccharide Biosynthesis Protein SpsA, Chain A"/>
    <property type="match status" value="1"/>
</dbReference>
<gene>
    <name evidence="6" type="ORF">FC83_GL002262</name>
</gene>
<protein>
    <submittedName>
        <fullName evidence="6">Glycosyltransferase</fullName>
    </submittedName>
</protein>
<evidence type="ECO:0000256" key="1">
    <source>
        <dbReference type="ARBA" id="ARBA00006739"/>
    </source>
</evidence>
<accession>A0A0R1Y3S1</accession>
<organism evidence="6 7">
    <name type="scientific">Agrilactobacillus composti DSM 18527 = JCM 14202</name>
    <dbReference type="NCBI Taxonomy" id="1423734"/>
    <lineage>
        <taxon>Bacteria</taxon>
        <taxon>Bacillati</taxon>
        <taxon>Bacillota</taxon>
        <taxon>Bacilli</taxon>
        <taxon>Lactobacillales</taxon>
        <taxon>Lactobacillaceae</taxon>
        <taxon>Agrilactobacillus</taxon>
    </lineage>
</organism>
<dbReference type="InterPro" id="IPR001173">
    <property type="entry name" value="Glyco_trans_2-like"/>
</dbReference>
<evidence type="ECO:0000313" key="7">
    <source>
        <dbReference type="Proteomes" id="UP000051236"/>
    </source>
</evidence>
<dbReference type="eggNOG" id="COG1215">
    <property type="taxonomic scope" value="Bacteria"/>
</dbReference>
<reference evidence="6 7" key="1">
    <citation type="journal article" date="2015" name="Genome Announc.">
        <title>Expanding the biotechnology potential of lactobacilli through comparative genomics of 213 strains and associated genera.</title>
        <authorList>
            <person name="Sun Z."/>
            <person name="Harris H.M."/>
            <person name="McCann A."/>
            <person name="Guo C."/>
            <person name="Argimon S."/>
            <person name="Zhang W."/>
            <person name="Yang X."/>
            <person name="Jeffery I.B."/>
            <person name="Cooney J.C."/>
            <person name="Kagawa T.F."/>
            <person name="Liu W."/>
            <person name="Song Y."/>
            <person name="Salvetti E."/>
            <person name="Wrobel A."/>
            <person name="Rasinkangas P."/>
            <person name="Parkhill J."/>
            <person name="Rea M.C."/>
            <person name="O'Sullivan O."/>
            <person name="Ritari J."/>
            <person name="Douillard F.P."/>
            <person name="Paul Ross R."/>
            <person name="Yang R."/>
            <person name="Briner A.E."/>
            <person name="Felis G.E."/>
            <person name="de Vos W.M."/>
            <person name="Barrangou R."/>
            <person name="Klaenhammer T.R."/>
            <person name="Caufield P.W."/>
            <person name="Cui Y."/>
            <person name="Zhang H."/>
            <person name="O'Toole P.W."/>
        </authorList>
    </citation>
    <scope>NUCLEOTIDE SEQUENCE [LARGE SCALE GENOMIC DNA]</scope>
    <source>
        <strain evidence="6 7">DSM 18527</strain>
    </source>
</reference>
<evidence type="ECO:0000256" key="4">
    <source>
        <dbReference type="SAM" id="Phobius"/>
    </source>
</evidence>
<dbReference type="PATRIC" id="fig|1423734.3.peg.2286"/>
<dbReference type="PANTHER" id="PTHR43630">
    <property type="entry name" value="POLY-BETA-1,6-N-ACETYL-D-GLUCOSAMINE SYNTHASE"/>
    <property type="match status" value="1"/>
</dbReference>
<dbReference type="GO" id="GO:0016757">
    <property type="term" value="F:glycosyltransferase activity"/>
    <property type="evidence" value="ECO:0007669"/>
    <property type="project" value="UniProtKB-KW"/>
</dbReference>
<dbReference type="SUPFAM" id="SSF53448">
    <property type="entry name" value="Nucleotide-diphospho-sugar transferases"/>
    <property type="match status" value="1"/>
</dbReference>
<feature type="transmembrane region" description="Helical" evidence="4">
    <location>
        <begin position="370"/>
        <end position="392"/>
    </location>
</feature>
<proteinExistence type="inferred from homology"/>
<comment type="caution">
    <text evidence="6">The sequence shown here is derived from an EMBL/GenBank/DDBJ whole genome shotgun (WGS) entry which is preliminary data.</text>
</comment>
<evidence type="ECO:0000259" key="5">
    <source>
        <dbReference type="Pfam" id="PF13632"/>
    </source>
</evidence>
<keyword evidence="4" id="KW-1133">Transmembrane helix</keyword>
<keyword evidence="7" id="KW-1185">Reference proteome</keyword>
<keyword evidence="4" id="KW-0472">Membrane</keyword>
<dbReference type="PANTHER" id="PTHR43630:SF1">
    <property type="entry name" value="POLY-BETA-1,6-N-ACETYL-D-GLUCOSAMINE SYNTHASE"/>
    <property type="match status" value="1"/>
</dbReference>
<evidence type="ECO:0000256" key="2">
    <source>
        <dbReference type="ARBA" id="ARBA00022676"/>
    </source>
</evidence>
<keyword evidence="3 6" id="KW-0808">Transferase</keyword>
<name>A0A0R1Y3S1_9LACO</name>
<keyword evidence="4" id="KW-0812">Transmembrane</keyword>
<dbReference type="Pfam" id="PF13632">
    <property type="entry name" value="Glyco_trans_2_3"/>
    <property type="match status" value="1"/>
</dbReference>
<evidence type="ECO:0000313" key="6">
    <source>
        <dbReference type="EMBL" id="KRM36858.1"/>
    </source>
</evidence>
<keyword evidence="2" id="KW-0328">Glycosyltransferase</keyword>